<dbReference type="Pfam" id="PF00015">
    <property type="entry name" value="MCPsignal"/>
    <property type="match status" value="1"/>
</dbReference>
<sequence length="500" mass="54069">MRGFLPTGSSSATLAALDRSQAMIEFKLDGTIITANKNFLDALGYTLAEIQGKHHRMFVEPDYGNSPAYREFWAKLNRGEFEAAQFKRIGKGGKEVWIEASYNSVLNARGKPFKVVKIATDVTETKMEYADLLGKVNAIARSQAVIEFGLDGTVITANENFLAVLGYTLAEIQGKHHGMFVDPAERASTEYKRFWEALNRGEFQARQYKRLGKGGKEVWIEASYNPIFDMNGRVYKVVKFATDLSKRKAENAALADSFESSVKALVGTVASSADDMQQTAQSLAAAAEQTTNQSTTMAVASEELSCSVGEISRQLSEATRVIDVAVVEAKRSDQLVNQLVQAADKVGEVTKMIAQIAAQTNLLALNATIEAARAGEAGKGFSVVASEVKTLASQTGKATEEIEQQIRGIQDSSKTTAATIQEFARVIARVSEVNTSISGAVEEQSAATREVAANIGGVKEAAAETGRSSNHVLGGSQVLQERAGELRQRVDEFLVRVRAM</sequence>
<dbReference type="GO" id="GO:0004888">
    <property type="term" value="F:transmembrane signaling receptor activity"/>
    <property type="evidence" value="ECO:0007669"/>
    <property type="project" value="InterPro"/>
</dbReference>
<dbReference type="PROSITE" id="PS50113">
    <property type="entry name" value="PAC"/>
    <property type="match status" value="2"/>
</dbReference>
<dbReference type="InterPro" id="IPR004090">
    <property type="entry name" value="Chemotax_Me-accpt_rcpt"/>
</dbReference>
<dbReference type="PANTHER" id="PTHR24422">
    <property type="entry name" value="CHEMOTAXIS PROTEIN METHYLTRANSFERASE"/>
    <property type="match status" value="1"/>
</dbReference>
<dbReference type="PROSITE" id="PS50111">
    <property type="entry name" value="CHEMOTAXIS_TRANSDUC_2"/>
    <property type="match status" value="1"/>
</dbReference>
<dbReference type="InterPro" id="IPR004089">
    <property type="entry name" value="MCPsignal_dom"/>
</dbReference>
<feature type="domain" description="PAS" evidence="3">
    <location>
        <begin position="151"/>
        <end position="201"/>
    </location>
</feature>
<keyword evidence="1" id="KW-0807">Transducer</keyword>
<dbReference type="PANTHER" id="PTHR24422:SF10">
    <property type="entry name" value="CHEMOTAXIS PROTEIN METHYLTRANSFERASE 2"/>
    <property type="match status" value="1"/>
</dbReference>
<dbReference type="Pfam" id="PF08447">
    <property type="entry name" value="PAS_3"/>
    <property type="match status" value="2"/>
</dbReference>
<evidence type="ECO:0000259" key="3">
    <source>
        <dbReference type="PROSITE" id="PS50112"/>
    </source>
</evidence>
<evidence type="ECO:0000259" key="2">
    <source>
        <dbReference type="PROSITE" id="PS50111"/>
    </source>
</evidence>
<dbReference type="GO" id="GO:0016020">
    <property type="term" value="C:membrane"/>
    <property type="evidence" value="ECO:0007669"/>
    <property type="project" value="InterPro"/>
</dbReference>
<accession>A0A327L7J0</accession>
<keyword evidence="6" id="KW-1185">Reference proteome</keyword>
<feature type="domain" description="PAC" evidence="4">
    <location>
        <begin position="82"/>
        <end position="134"/>
    </location>
</feature>
<dbReference type="SMART" id="SM00091">
    <property type="entry name" value="PAS"/>
    <property type="match status" value="2"/>
</dbReference>
<dbReference type="InterPro" id="IPR000700">
    <property type="entry name" value="PAS-assoc_C"/>
</dbReference>
<dbReference type="InterPro" id="IPR013655">
    <property type="entry name" value="PAS_fold_3"/>
</dbReference>
<dbReference type="NCBIfam" id="TIGR00229">
    <property type="entry name" value="sensory_box"/>
    <property type="match status" value="2"/>
</dbReference>
<proteinExistence type="predicted"/>
<dbReference type="SUPFAM" id="SSF58104">
    <property type="entry name" value="Methyl-accepting chemotaxis protein (MCP) signaling domain"/>
    <property type="match status" value="1"/>
</dbReference>
<dbReference type="AlphaFoldDB" id="A0A327L7J0"/>
<name>A0A327L7J0_9BRAD</name>
<dbReference type="PROSITE" id="PS50112">
    <property type="entry name" value="PAS"/>
    <property type="match status" value="2"/>
</dbReference>
<dbReference type="InterPro" id="IPR035965">
    <property type="entry name" value="PAS-like_dom_sf"/>
</dbReference>
<dbReference type="RefSeq" id="WP_111417732.1">
    <property type="nucleotide sequence ID" value="NZ_NPEX01000015.1"/>
</dbReference>
<dbReference type="InterPro" id="IPR001610">
    <property type="entry name" value="PAC"/>
</dbReference>
<protein>
    <submittedName>
        <fullName evidence="5">Chemotaxis protein</fullName>
    </submittedName>
</protein>
<feature type="domain" description="PAS" evidence="3">
    <location>
        <begin position="29"/>
        <end position="62"/>
    </location>
</feature>
<evidence type="ECO:0000313" key="5">
    <source>
        <dbReference type="EMBL" id="RAI45472.1"/>
    </source>
</evidence>
<dbReference type="CDD" id="cd00130">
    <property type="entry name" value="PAS"/>
    <property type="match status" value="2"/>
</dbReference>
<reference evidence="5 6" key="1">
    <citation type="submission" date="2017-07" db="EMBL/GenBank/DDBJ databases">
        <title>Draft Genome Sequences of Select Purple Nonsulfur Bacteria.</title>
        <authorList>
            <person name="Lasarre B."/>
            <person name="Mckinlay J.B."/>
        </authorList>
    </citation>
    <scope>NUCLEOTIDE SEQUENCE [LARGE SCALE GENOMIC DNA]</scope>
    <source>
        <strain evidence="5 6">DSM 5909</strain>
    </source>
</reference>
<dbReference type="GO" id="GO:0007165">
    <property type="term" value="P:signal transduction"/>
    <property type="evidence" value="ECO:0007669"/>
    <property type="project" value="UniProtKB-KW"/>
</dbReference>
<dbReference type="GO" id="GO:0006935">
    <property type="term" value="P:chemotaxis"/>
    <property type="evidence" value="ECO:0007669"/>
    <property type="project" value="InterPro"/>
</dbReference>
<feature type="domain" description="Methyl-accepting transducer" evidence="2">
    <location>
        <begin position="258"/>
        <end position="480"/>
    </location>
</feature>
<feature type="domain" description="PAC" evidence="4">
    <location>
        <begin position="204"/>
        <end position="256"/>
    </location>
</feature>
<dbReference type="SMART" id="SM00086">
    <property type="entry name" value="PAC"/>
    <property type="match status" value="2"/>
</dbReference>
<evidence type="ECO:0000256" key="1">
    <source>
        <dbReference type="PROSITE-ProRule" id="PRU00284"/>
    </source>
</evidence>
<dbReference type="EMBL" id="NPEX01000015">
    <property type="protein sequence ID" value="RAI45472.1"/>
    <property type="molecule type" value="Genomic_DNA"/>
</dbReference>
<dbReference type="OrthoDB" id="8320983at2"/>
<gene>
    <name evidence="5" type="ORF">CH341_03950</name>
</gene>
<dbReference type="InterPro" id="IPR050903">
    <property type="entry name" value="Bact_Chemotaxis_MeTrfase"/>
</dbReference>
<dbReference type="SUPFAM" id="SSF55785">
    <property type="entry name" value="PYP-like sensor domain (PAS domain)"/>
    <property type="match status" value="2"/>
</dbReference>
<organism evidence="5 6">
    <name type="scientific">Rhodoplanes roseus</name>
    <dbReference type="NCBI Taxonomy" id="29409"/>
    <lineage>
        <taxon>Bacteria</taxon>
        <taxon>Pseudomonadati</taxon>
        <taxon>Pseudomonadota</taxon>
        <taxon>Alphaproteobacteria</taxon>
        <taxon>Hyphomicrobiales</taxon>
        <taxon>Nitrobacteraceae</taxon>
        <taxon>Rhodoplanes</taxon>
    </lineage>
</organism>
<evidence type="ECO:0000259" key="4">
    <source>
        <dbReference type="PROSITE" id="PS50113"/>
    </source>
</evidence>
<dbReference type="SMART" id="SM00283">
    <property type="entry name" value="MA"/>
    <property type="match status" value="1"/>
</dbReference>
<evidence type="ECO:0000313" key="6">
    <source>
        <dbReference type="Proteomes" id="UP000249130"/>
    </source>
</evidence>
<dbReference type="Gene3D" id="3.30.450.20">
    <property type="entry name" value="PAS domain"/>
    <property type="match status" value="2"/>
</dbReference>
<dbReference type="InterPro" id="IPR000014">
    <property type="entry name" value="PAS"/>
</dbReference>
<dbReference type="PRINTS" id="PR00260">
    <property type="entry name" value="CHEMTRNSDUCR"/>
</dbReference>
<dbReference type="Gene3D" id="1.10.287.950">
    <property type="entry name" value="Methyl-accepting chemotaxis protein"/>
    <property type="match status" value="1"/>
</dbReference>
<dbReference type="Proteomes" id="UP000249130">
    <property type="component" value="Unassembled WGS sequence"/>
</dbReference>
<comment type="caution">
    <text evidence="5">The sequence shown here is derived from an EMBL/GenBank/DDBJ whole genome shotgun (WGS) entry which is preliminary data.</text>
</comment>